<gene>
    <name evidence="1" type="ORF">FA15DRAFT_603733</name>
</gene>
<organism evidence="1 2">
    <name type="scientific">Coprinopsis marcescibilis</name>
    <name type="common">Agaric fungus</name>
    <name type="synonym">Psathyrella marcescibilis</name>
    <dbReference type="NCBI Taxonomy" id="230819"/>
    <lineage>
        <taxon>Eukaryota</taxon>
        <taxon>Fungi</taxon>
        <taxon>Dikarya</taxon>
        <taxon>Basidiomycota</taxon>
        <taxon>Agaricomycotina</taxon>
        <taxon>Agaricomycetes</taxon>
        <taxon>Agaricomycetidae</taxon>
        <taxon>Agaricales</taxon>
        <taxon>Agaricineae</taxon>
        <taxon>Psathyrellaceae</taxon>
        <taxon>Coprinopsis</taxon>
    </lineage>
</organism>
<reference evidence="1 2" key="1">
    <citation type="journal article" date="2019" name="Nat. Ecol. Evol.">
        <title>Megaphylogeny resolves global patterns of mushroom evolution.</title>
        <authorList>
            <person name="Varga T."/>
            <person name="Krizsan K."/>
            <person name="Foldi C."/>
            <person name="Dima B."/>
            <person name="Sanchez-Garcia M."/>
            <person name="Sanchez-Ramirez S."/>
            <person name="Szollosi G.J."/>
            <person name="Szarkandi J.G."/>
            <person name="Papp V."/>
            <person name="Albert L."/>
            <person name="Andreopoulos W."/>
            <person name="Angelini C."/>
            <person name="Antonin V."/>
            <person name="Barry K.W."/>
            <person name="Bougher N.L."/>
            <person name="Buchanan P."/>
            <person name="Buyck B."/>
            <person name="Bense V."/>
            <person name="Catcheside P."/>
            <person name="Chovatia M."/>
            <person name="Cooper J."/>
            <person name="Damon W."/>
            <person name="Desjardin D."/>
            <person name="Finy P."/>
            <person name="Geml J."/>
            <person name="Haridas S."/>
            <person name="Hughes K."/>
            <person name="Justo A."/>
            <person name="Karasinski D."/>
            <person name="Kautmanova I."/>
            <person name="Kiss B."/>
            <person name="Kocsube S."/>
            <person name="Kotiranta H."/>
            <person name="LaButti K.M."/>
            <person name="Lechner B.E."/>
            <person name="Liimatainen K."/>
            <person name="Lipzen A."/>
            <person name="Lukacs Z."/>
            <person name="Mihaltcheva S."/>
            <person name="Morgado L.N."/>
            <person name="Niskanen T."/>
            <person name="Noordeloos M.E."/>
            <person name="Ohm R.A."/>
            <person name="Ortiz-Santana B."/>
            <person name="Ovrebo C."/>
            <person name="Racz N."/>
            <person name="Riley R."/>
            <person name="Savchenko A."/>
            <person name="Shiryaev A."/>
            <person name="Soop K."/>
            <person name="Spirin V."/>
            <person name="Szebenyi C."/>
            <person name="Tomsovsky M."/>
            <person name="Tulloss R.E."/>
            <person name="Uehling J."/>
            <person name="Grigoriev I.V."/>
            <person name="Vagvolgyi C."/>
            <person name="Papp T."/>
            <person name="Martin F.M."/>
            <person name="Miettinen O."/>
            <person name="Hibbett D.S."/>
            <person name="Nagy L.G."/>
        </authorList>
    </citation>
    <scope>NUCLEOTIDE SEQUENCE [LARGE SCALE GENOMIC DNA]</scope>
    <source>
        <strain evidence="1 2">CBS 121175</strain>
    </source>
</reference>
<proteinExistence type="predicted"/>
<dbReference type="Proteomes" id="UP000307440">
    <property type="component" value="Unassembled WGS sequence"/>
</dbReference>
<evidence type="ECO:0000313" key="2">
    <source>
        <dbReference type="Proteomes" id="UP000307440"/>
    </source>
</evidence>
<evidence type="ECO:0000313" key="1">
    <source>
        <dbReference type="EMBL" id="TFK18199.1"/>
    </source>
</evidence>
<dbReference type="EMBL" id="ML210422">
    <property type="protein sequence ID" value="TFK18199.1"/>
    <property type="molecule type" value="Genomic_DNA"/>
</dbReference>
<protein>
    <submittedName>
        <fullName evidence="1">Uncharacterized protein</fullName>
    </submittedName>
</protein>
<dbReference type="OrthoDB" id="4230923at2759"/>
<keyword evidence="2" id="KW-1185">Reference proteome</keyword>
<name>A0A5C3KDN7_COPMA</name>
<sequence>MAAEERGLGAGTRFVGLKRLQNRGLEYEVNTVAGVEWLHQEGNQKMFAETFGGETRLTGQGYKVEIHHVSTHWLQKESELYALIEGENGMGTRVIADGRWRWAPKYWREGQCTAHMMLVVMEAKAANVLIEKGIRLDRETLGVFKPEPEPK</sequence>
<dbReference type="AlphaFoldDB" id="A0A5C3KDN7"/>
<accession>A0A5C3KDN7</accession>